<feature type="transmembrane region" description="Helical" evidence="1">
    <location>
        <begin position="95"/>
        <end position="123"/>
    </location>
</feature>
<evidence type="ECO:0000313" key="3">
    <source>
        <dbReference type="Proteomes" id="UP001476950"/>
    </source>
</evidence>
<keyword evidence="1" id="KW-0472">Membrane</keyword>
<dbReference type="RefSeq" id="WP_190446446.1">
    <property type="nucleotide sequence ID" value="NZ_JAMPLM010000011.1"/>
</dbReference>
<keyword evidence="1" id="KW-1133">Transmembrane helix</keyword>
<keyword evidence="3" id="KW-1185">Reference proteome</keyword>
<keyword evidence="1" id="KW-0812">Transmembrane</keyword>
<protein>
    <submittedName>
        <fullName evidence="2">Uncharacterized protein</fullName>
    </submittedName>
</protein>
<gene>
    <name evidence="2" type="ORF">NDI38_13600</name>
</gene>
<organism evidence="2 3">
    <name type="scientific">Stenomitos frigidus AS-A4</name>
    <dbReference type="NCBI Taxonomy" id="2933935"/>
    <lineage>
        <taxon>Bacteria</taxon>
        <taxon>Bacillati</taxon>
        <taxon>Cyanobacteriota</taxon>
        <taxon>Cyanophyceae</taxon>
        <taxon>Leptolyngbyales</taxon>
        <taxon>Leptolyngbyaceae</taxon>
        <taxon>Stenomitos</taxon>
    </lineage>
</organism>
<comment type="caution">
    <text evidence="2">The sequence shown here is derived from an EMBL/GenBank/DDBJ whole genome shotgun (WGS) entry which is preliminary data.</text>
</comment>
<accession>A0ABV0KK51</accession>
<reference evidence="2 3" key="1">
    <citation type="submission" date="2022-04" db="EMBL/GenBank/DDBJ databases">
        <title>Positive selection, recombination, and allopatry shape intraspecific diversity of widespread and dominant cyanobacteria.</title>
        <authorList>
            <person name="Wei J."/>
            <person name="Shu W."/>
            <person name="Hu C."/>
        </authorList>
    </citation>
    <scope>NUCLEOTIDE SEQUENCE [LARGE SCALE GENOMIC DNA]</scope>
    <source>
        <strain evidence="2 3">AS-A4</strain>
    </source>
</reference>
<dbReference type="EMBL" id="JAMPLM010000011">
    <property type="protein sequence ID" value="MEP1059477.1"/>
    <property type="molecule type" value="Genomic_DNA"/>
</dbReference>
<proteinExistence type="predicted"/>
<sequence length="124" mass="14553">MRTHHKRWLWLTCGRCCITLRPIGRHSKNYYPYEMHHANYKSDRLWWNVLPVSKGFHTGIMHGALSGGLSAGEQRRKTGHYPNLPQTLLHWWGRVILLVLLTWQLKMHLLAVILATLIAYQLFA</sequence>
<evidence type="ECO:0000256" key="1">
    <source>
        <dbReference type="SAM" id="Phobius"/>
    </source>
</evidence>
<evidence type="ECO:0000313" key="2">
    <source>
        <dbReference type="EMBL" id="MEP1059477.1"/>
    </source>
</evidence>
<dbReference type="Proteomes" id="UP001476950">
    <property type="component" value="Unassembled WGS sequence"/>
</dbReference>
<name>A0ABV0KK51_9CYAN</name>